<dbReference type="Proteomes" id="UP000019804">
    <property type="component" value="Unassembled WGS sequence"/>
</dbReference>
<feature type="transmembrane region" description="Helical" evidence="6">
    <location>
        <begin position="192"/>
        <end position="215"/>
    </location>
</feature>
<feature type="transmembrane region" description="Helical" evidence="6">
    <location>
        <begin position="27"/>
        <end position="47"/>
    </location>
</feature>
<accession>A0A017S0J0</accession>
<dbReference type="Pfam" id="PF01036">
    <property type="entry name" value="Bac_rhodopsin"/>
    <property type="match status" value="1"/>
</dbReference>
<evidence type="ECO:0000256" key="3">
    <source>
        <dbReference type="ARBA" id="ARBA00022692"/>
    </source>
</evidence>
<evidence type="ECO:0000313" key="7">
    <source>
        <dbReference type="EMBL" id="EYE90129.1"/>
    </source>
</evidence>
<feature type="transmembrane region" description="Helical" evidence="6">
    <location>
        <begin position="103"/>
        <end position="124"/>
    </location>
</feature>
<protein>
    <submittedName>
        <fullName evidence="7">Family A G protein-coupled receptor-like protein</fullName>
    </submittedName>
</protein>
<dbReference type="PRINTS" id="PR00251">
    <property type="entry name" value="BACTRLOPSIN"/>
</dbReference>
<evidence type="ECO:0000256" key="4">
    <source>
        <dbReference type="ARBA" id="ARBA00022989"/>
    </source>
</evidence>
<keyword evidence="8" id="KW-1185">Reference proteome</keyword>
<evidence type="ECO:0000256" key="6">
    <source>
        <dbReference type="SAM" id="Phobius"/>
    </source>
</evidence>
<feature type="transmembrane region" description="Helical" evidence="6">
    <location>
        <begin position="131"/>
        <end position="152"/>
    </location>
</feature>
<keyword evidence="5 6" id="KW-0472">Membrane</keyword>
<dbReference type="GO" id="GO:0005783">
    <property type="term" value="C:endoplasmic reticulum"/>
    <property type="evidence" value="ECO:0007669"/>
    <property type="project" value="TreeGrafter"/>
</dbReference>
<sequence>MYQTGDLIGKCYLSSKAVYPLLNQTRYWAVTAIFTVATLAFLIAGILTQRRSMRTLYYLSALSSYAGCLAYFTMGADLGWVAVQVEFPQGAETRVSTPTRQVYWVRYILWTVSAPLAMIELCLLTGASFRLIFLEAVISFSAIVATLISALIPSSYKWAYFGYGALPWAGITYLAIVTGYKNVSAKHVTRRSRYMVCALFCMATWLMYGVVWCISEGANILSPSVEGVLYGIADVIGLAYFGLVLWAAQV</sequence>
<dbReference type="EMBL" id="KK088470">
    <property type="protein sequence ID" value="EYE90129.1"/>
    <property type="molecule type" value="Genomic_DNA"/>
</dbReference>
<comment type="similarity">
    <text evidence="2">Belongs to the archaeal/bacterial/fungal opsin family.</text>
</comment>
<evidence type="ECO:0000256" key="2">
    <source>
        <dbReference type="ARBA" id="ARBA00008130"/>
    </source>
</evidence>
<comment type="subcellular location">
    <subcellularLocation>
        <location evidence="1">Membrane</location>
        <topology evidence="1">Multi-pass membrane protein</topology>
    </subcellularLocation>
</comment>
<name>A0A017S0J0_ASPRC</name>
<dbReference type="OrthoDB" id="536545at2759"/>
<feature type="transmembrane region" description="Helical" evidence="6">
    <location>
        <begin position="56"/>
        <end position="83"/>
    </location>
</feature>
<reference evidence="8" key="1">
    <citation type="journal article" date="2014" name="Nat. Commun.">
        <title>Genomic adaptations of the halophilic Dead Sea filamentous fungus Eurotium rubrum.</title>
        <authorList>
            <person name="Kis-Papo T."/>
            <person name="Weig A.R."/>
            <person name="Riley R."/>
            <person name="Persoh D."/>
            <person name="Salamov A."/>
            <person name="Sun H."/>
            <person name="Lipzen A."/>
            <person name="Wasser S.P."/>
            <person name="Rambold G."/>
            <person name="Grigoriev I.V."/>
            <person name="Nevo E."/>
        </authorList>
    </citation>
    <scope>NUCLEOTIDE SEQUENCE [LARGE SCALE GENOMIC DNA]</scope>
    <source>
        <strain evidence="8">CBS 135680</strain>
    </source>
</reference>
<dbReference type="RefSeq" id="XP_040633819.1">
    <property type="nucleotide sequence ID" value="XM_040787547.1"/>
</dbReference>
<evidence type="ECO:0000313" key="8">
    <source>
        <dbReference type="Proteomes" id="UP000019804"/>
    </source>
</evidence>
<feature type="transmembrane region" description="Helical" evidence="6">
    <location>
        <begin position="158"/>
        <end position="180"/>
    </location>
</feature>
<gene>
    <name evidence="7" type="ORF">EURHEDRAFT_552029</name>
</gene>
<dbReference type="AlphaFoldDB" id="A0A017S0J0"/>
<dbReference type="GO" id="GO:0005886">
    <property type="term" value="C:plasma membrane"/>
    <property type="evidence" value="ECO:0007669"/>
    <property type="project" value="TreeGrafter"/>
</dbReference>
<dbReference type="PANTHER" id="PTHR28286">
    <property type="match status" value="1"/>
</dbReference>
<dbReference type="InterPro" id="IPR001425">
    <property type="entry name" value="Arc/bac/fun_rhodopsins"/>
</dbReference>
<feature type="transmembrane region" description="Helical" evidence="6">
    <location>
        <begin position="227"/>
        <end position="248"/>
    </location>
</feature>
<evidence type="ECO:0000256" key="5">
    <source>
        <dbReference type="ARBA" id="ARBA00023136"/>
    </source>
</evidence>
<keyword evidence="4 6" id="KW-1133">Transmembrane helix</keyword>
<evidence type="ECO:0000256" key="1">
    <source>
        <dbReference type="ARBA" id="ARBA00004141"/>
    </source>
</evidence>
<dbReference type="GeneID" id="63702671"/>
<dbReference type="PANTHER" id="PTHR28286:SF1">
    <property type="entry name" value="30 KDA HEAT SHOCK PROTEIN-RELATED"/>
    <property type="match status" value="1"/>
</dbReference>
<keyword evidence="7" id="KW-0675">Receptor</keyword>
<organism evidence="7 8">
    <name type="scientific">Aspergillus ruber (strain CBS 135680)</name>
    <dbReference type="NCBI Taxonomy" id="1388766"/>
    <lineage>
        <taxon>Eukaryota</taxon>
        <taxon>Fungi</taxon>
        <taxon>Dikarya</taxon>
        <taxon>Ascomycota</taxon>
        <taxon>Pezizomycotina</taxon>
        <taxon>Eurotiomycetes</taxon>
        <taxon>Eurotiomycetidae</taxon>
        <taxon>Eurotiales</taxon>
        <taxon>Aspergillaceae</taxon>
        <taxon>Aspergillus</taxon>
        <taxon>Aspergillus subgen. Aspergillus</taxon>
    </lineage>
</organism>
<dbReference type="Gene3D" id="1.20.1070.10">
    <property type="entry name" value="Rhodopsin 7-helix transmembrane proteins"/>
    <property type="match status" value="1"/>
</dbReference>
<proteinExistence type="inferred from homology"/>
<dbReference type="SMART" id="SM01021">
    <property type="entry name" value="Bac_rhodopsin"/>
    <property type="match status" value="1"/>
</dbReference>
<dbReference type="SUPFAM" id="SSF81321">
    <property type="entry name" value="Family A G protein-coupled receptor-like"/>
    <property type="match status" value="1"/>
</dbReference>
<dbReference type="HOGENOM" id="CLU_054785_2_1_1"/>
<keyword evidence="3 6" id="KW-0812">Transmembrane</keyword>